<dbReference type="EMBL" id="LSEF01000061">
    <property type="protein sequence ID" value="OAF15666.1"/>
    <property type="molecule type" value="Genomic_DNA"/>
</dbReference>
<name>A0A176Z7F5_9BRAD</name>
<sequence length="79" mass="8328">MTGLDSPQPEPPARSSGCGLIVAVVLFIAFGLICLLVTYLAHSIAKSSDGDVLMAIAVGCWTAWLVFLGLIVRALRKRG</sequence>
<dbReference type="GeneID" id="32585756"/>
<keyword evidence="3" id="KW-1185">Reference proteome</keyword>
<feature type="transmembrane region" description="Helical" evidence="1">
    <location>
        <begin position="20"/>
        <end position="41"/>
    </location>
</feature>
<evidence type="ECO:0000313" key="3">
    <source>
        <dbReference type="Proteomes" id="UP000077173"/>
    </source>
</evidence>
<evidence type="ECO:0000256" key="1">
    <source>
        <dbReference type="SAM" id="Phobius"/>
    </source>
</evidence>
<dbReference type="AlphaFoldDB" id="A0A176Z7F5"/>
<organism evidence="2 3">
    <name type="scientific">Bradyrhizobium neotropicale</name>
    <dbReference type="NCBI Taxonomy" id="1497615"/>
    <lineage>
        <taxon>Bacteria</taxon>
        <taxon>Pseudomonadati</taxon>
        <taxon>Pseudomonadota</taxon>
        <taxon>Alphaproteobacteria</taxon>
        <taxon>Hyphomicrobiales</taxon>
        <taxon>Nitrobacteraceae</taxon>
        <taxon>Bradyrhizobium</taxon>
    </lineage>
</organism>
<comment type="caution">
    <text evidence="2">The sequence shown here is derived from an EMBL/GenBank/DDBJ whole genome shotgun (WGS) entry which is preliminary data.</text>
</comment>
<accession>A0A176Z7F5</accession>
<dbReference type="RefSeq" id="WP_063679275.1">
    <property type="nucleotide sequence ID" value="NZ_LSEF01000061.1"/>
</dbReference>
<dbReference type="Proteomes" id="UP000077173">
    <property type="component" value="Unassembled WGS sequence"/>
</dbReference>
<keyword evidence="1" id="KW-0812">Transmembrane</keyword>
<proteinExistence type="predicted"/>
<keyword evidence="1" id="KW-1133">Transmembrane helix</keyword>
<protein>
    <submittedName>
        <fullName evidence="2">Uncharacterized protein</fullName>
    </submittedName>
</protein>
<evidence type="ECO:0000313" key="2">
    <source>
        <dbReference type="EMBL" id="OAF15666.1"/>
    </source>
</evidence>
<feature type="transmembrane region" description="Helical" evidence="1">
    <location>
        <begin position="53"/>
        <end position="75"/>
    </location>
</feature>
<gene>
    <name evidence="2" type="ORF">AXW67_14600</name>
</gene>
<keyword evidence="1" id="KW-0472">Membrane</keyword>
<reference evidence="2 3" key="1">
    <citation type="submission" date="2016-02" db="EMBL/GenBank/DDBJ databases">
        <title>Draft genome sequence of the strain BR 10247T Bradyrhizobium neotropicale isolated from nodules of Centrolobium paraense.</title>
        <authorList>
            <person name="Simoes-Araujo J.L."/>
            <person name="Barauna A.C."/>
            <person name="Silva K."/>
            <person name="Zilli J.E."/>
        </authorList>
    </citation>
    <scope>NUCLEOTIDE SEQUENCE [LARGE SCALE GENOMIC DNA]</scope>
    <source>
        <strain evidence="2 3">BR 10247</strain>
    </source>
</reference>